<name>A0A822ZS08_NELNU</name>
<dbReference type="Gene3D" id="3.40.50.300">
    <property type="entry name" value="P-loop containing nucleotide triphosphate hydrolases"/>
    <property type="match status" value="1"/>
</dbReference>
<evidence type="ECO:0000313" key="2">
    <source>
        <dbReference type="Proteomes" id="UP000607653"/>
    </source>
</evidence>
<dbReference type="Proteomes" id="UP000607653">
    <property type="component" value="Unassembled WGS sequence"/>
</dbReference>
<gene>
    <name evidence="1" type="ORF">HUJ06_017604</name>
</gene>
<proteinExistence type="predicted"/>
<dbReference type="SUPFAM" id="SSF52540">
    <property type="entry name" value="P-loop containing nucleoside triphosphate hydrolases"/>
    <property type="match status" value="1"/>
</dbReference>
<keyword evidence="2" id="KW-1185">Reference proteome</keyword>
<comment type="caution">
    <text evidence="1">The sequence shown here is derived from an EMBL/GenBank/DDBJ whole genome shotgun (WGS) entry which is preliminary data.</text>
</comment>
<sequence length="106" mass="11828">MDNAGSFLMAGIEISIRLLLRREMQTIACEIANGSYVPIIQTKQEAMHRFWSLSKLEAEERLSETLRVMPIVDLETLTLCLVGDPNVGKSSLVRILSKGKPELAKL</sequence>
<protein>
    <submittedName>
        <fullName evidence="1">Uncharacterized protein</fullName>
    </submittedName>
</protein>
<evidence type="ECO:0000313" key="1">
    <source>
        <dbReference type="EMBL" id="DAD47667.1"/>
    </source>
</evidence>
<reference evidence="1 2" key="1">
    <citation type="journal article" date="2020" name="Mol. Biol. Evol.">
        <title>Distinct Expression and Methylation Patterns for Genes with Different Fates following a Single Whole-Genome Duplication in Flowering Plants.</title>
        <authorList>
            <person name="Shi T."/>
            <person name="Rahmani R.S."/>
            <person name="Gugger P.F."/>
            <person name="Wang M."/>
            <person name="Li H."/>
            <person name="Zhang Y."/>
            <person name="Li Z."/>
            <person name="Wang Q."/>
            <person name="Van de Peer Y."/>
            <person name="Marchal K."/>
            <person name="Chen J."/>
        </authorList>
    </citation>
    <scope>NUCLEOTIDE SEQUENCE [LARGE SCALE GENOMIC DNA]</scope>
    <source>
        <tissue evidence="1">Leaf</tissue>
    </source>
</reference>
<dbReference type="EMBL" id="DUZY01000008">
    <property type="protein sequence ID" value="DAD47667.1"/>
    <property type="molecule type" value="Genomic_DNA"/>
</dbReference>
<accession>A0A822ZS08</accession>
<dbReference type="PANTHER" id="PTHR45759">
    <property type="entry name" value="NUCLEOLAR GTP-BINDING PROTEIN 1"/>
    <property type="match status" value="1"/>
</dbReference>
<dbReference type="InterPro" id="IPR027417">
    <property type="entry name" value="P-loop_NTPase"/>
</dbReference>
<organism evidence="1 2">
    <name type="scientific">Nelumbo nucifera</name>
    <name type="common">Sacred lotus</name>
    <dbReference type="NCBI Taxonomy" id="4432"/>
    <lineage>
        <taxon>Eukaryota</taxon>
        <taxon>Viridiplantae</taxon>
        <taxon>Streptophyta</taxon>
        <taxon>Embryophyta</taxon>
        <taxon>Tracheophyta</taxon>
        <taxon>Spermatophyta</taxon>
        <taxon>Magnoliopsida</taxon>
        <taxon>Proteales</taxon>
        <taxon>Nelumbonaceae</taxon>
        <taxon>Nelumbo</taxon>
    </lineage>
</organism>
<dbReference type="AlphaFoldDB" id="A0A822ZS08"/>